<comment type="caution">
    <text evidence="14">The sequence shown here is derived from an EMBL/GenBank/DDBJ whole genome shotgun (WGS) entry which is preliminary data.</text>
</comment>
<evidence type="ECO:0000256" key="2">
    <source>
        <dbReference type="ARBA" id="ARBA00006278"/>
    </source>
</evidence>
<dbReference type="InterPro" id="IPR013130">
    <property type="entry name" value="Fe3_Rdtase_TM_dom"/>
</dbReference>
<dbReference type="SFLD" id="SFLDG01168">
    <property type="entry name" value="Ferric_reductase_subgroup_(FRE"/>
    <property type="match status" value="1"/>
</dbReference>
<keyword evidence="5" id="KW-0249">Electron transport</keyword>
<dbReference type="SUPFAM" id="SSF52343">
    <property type="entry name" value="Ferredoxin reductase-like, C-terminal NADP-linked domain"/>
    <property type="match status" value="1"/>
</dbReference>
<comment type="similarity">
    <text evidence="2">Belongs to the ferric reductase (FRE) family.</text>
</comment>
<dbReference type="CDD" id="cd06186">
    <property type="entry name" value="NOX_Duox_like_FAD_NADP"/>
    <property type="match status" value="1"/>
</dbReference>
<evidence type="ECO:0000256" key="3">
    <source>
        <dbReference type="ARBA" id="ARBA00022448"/>
    </source>
</evidence>
<dbReference type="GO" id="GO:0000293">
    <property type="term" value="F:ferric-chelate reductase activity"/>
    <property type="evidence" value="ECO:0007669"/>
    <property type="project" value="UniProtKB-ARBA"/>
</dbReference>
<feature type="transmembrane region" description="Helical" evidence="12">
    <location>
        <begin position="149"/>
        <end position="166"/>
    </location>
</feature>
<feature type="domain" description="FAD-binding FR-type" evidence="13">
    <location>
        <begin position="282"/>
        <end position="408"/>
    </location>
</feature>
<dbReference type="PANTHER" id="PTHR32361:SF9">
    <property type="entry name" value="FERRIC REDUCTASE TRANSMEMBRANE COMPONENT 3-RELATED"/>
    <property type="match status" value="1"/>
</dbReference>
<dbReference type="GO" id="GO:0006826">
    <property type="term" value="P:iron ion transport"/>
    <property type="evidence" value="ECO:0007669"/>
    <property type="project" value="TreeGrafter"/>
</dbReference>
<keyword evidence="8" id="KW-0406">Ion transport</keyword>
<dbReference type="SFLD" id="SFLDS00052">
    <property type="entry name" value="Ferric_Reductase_Domain"/>
    <property type="match status" value="1"/>
</dbReference>
<dbReference type="InterPro" id="IPR039261">
    <property type="entry name" value="FNR_nucleotide-bd"/>
</dbReference>
<evidence type="ECO:0000256" key="8">
    <source>
        <dbReference type="ARBA" id="ARBA00023065"/>
    </source>
</evidence>
<feature type="transmembrane region" description="Helical" evidence="12">
    <location>
        <begin position="110"/>
        <end position="129"/>
    </location>
</feature>
<dbReference type="Pfam" id="PF08030">
    <property type="entry name" value="NAD_binding_6"/>
    <property type="match status" value="1"/>
</dbReference>
<dbReference type="PROSITE" id="PS51384">
    <property type="entry name" value="FAD_FR"/>
    <property type="match status" value="1"/>
</dbReference>
<dbReference type="EMBL" id="JAGPXD010000003">
    <property type="protein sequence ID" value="KAH7362294.1"/>
    <property type="molecule type" value="Genomic_DNA"/>
</dbReference>
<feature type="transmembrane region" description="Helical" evidence="12">
    <location>
        <begin position="178"/>
        <end position="197"/>
    </location>
</feature>
<reference evidence="14" key="1">
    <citation type="journal article" date="2021" name="Nat. Commun.">
        <title>Genetic determinants of endophytism in the Arabidopsis root mycobiome.</title>
        <authorList>
            <person name="Mesny F."/>
            <person name="Miyauchi S."/>
            <person name="Thiergart T."/>
            <person name="Pickel B."/>
            <person name="Atanasova L."/>
            <person name="Karlsson M."/>
            <person name="Huettel B."/>
            <person name="Barry K.W."/>
            <person name="Haridas S."/>
            <person name="Chen C."/>
            <person name="Bauer D."/>
            <person name="Andreopoulos W."/>
            <person name="Pangilinan J."/>
            <person name="LaButti K."/>
            <person name="Riley R."/>
            <person name="Lipzen A."/>
            <person name="Clum A."/>
            <person name="Drula E."/>
            <person name="Henrissat B."/>
            <person name="Kohler A."/>
            <person name="Grigoriev I.V."/>
            <person name="Martin F.M."/>
            <person name="Hacquard S."/>
        </authorList>
    </citation>
    <scope>NUCLEOTIDE SEQUENCE</scope>
    <source>
        <strain evidence="14">MPI-CAGE-AT-0016</strain>
    </source>
</reference>
<dbReference type="Pfam" id="PF01794">
    <property type="entry name" value="Ferric_reduct"/>
    <property type="match status" value="1"/>
</dbReference>
<evidence type="ECO:0000256" key="4">
    <source>
        <dbReference type="ARBA" id="ARBA00022692"/>
    </source>
</evidence>
<feature type="transmembrane region" description="Helical" evidence="12">
    <location>
        <begin position="25"/>
        <end position="47"/>
    </location>
</feature>
<gene>
    <name evidence="14" type="ORF">B0T11DRAFT_82969</name>
</gene>
<keyword evidence="15" id="KW-1185">Reference proteome</keyword>
<evidence type="ECO:0000256" key="5">
    <source>
        <dbReference type="ARBA" id="ARBA00022982"/>
    </source>
</evidence>
<dbReference type="GO" id="GO:0005886">
    <property type="term" value="C:plasma membrane"/>
    <property type="evidence" value="ECO:0007669"/>
    <property type="project" value="TreeGrafter"/>
</dbReference>
<dbReference type="InterPro" id="IPR013121">
    <property type="entry name" value="Fe_red_NAD-bd_6"/>
</dbReference>
<feature type="transmembrane region" description="Helical" evidence="12">
    <location>
        <begin position="209"/>
        <end position="227"/>
    </location>
</feature>
<evidence type="ECO:0000259" key="13">
    <source>
        <dbReference type="PROSITE" id="PS51384"/>
    </source>
</evidence>
<name>A0A8K0X3L0_9PEZI</name>
<dbReference type="InterPro" id="IPR051410">
    <property type="entry name" value="Ferric/Cupric_Reductase"/>
</dbReference>
<evidence type="ECO:0000256" key="6">
    <source>
        <dbReference type="ARBA" id="ARBA00022989"/>
    </source>
</evidence>
<dbReference type="Pfam" id="PF08022">
    <property type="entry name" value="FAD_binding_8"/>
    <property type="match status" value="1"/>
</dbReference>
<evidence type="ECO:0000256" key="7">
    <source>
        <dbReference type="ARBA" id="ARBA00023002"/>
    </source>
</evidence>
<feature type="transmembrane region" description="Helical" evidence="12">
    <location>
        <begin position="239"/>
        <end position="257"/>
    </location>
</feature>
<evidence type="ECO:0000256" key="9">
    <source>
        <dbReference type="ARBA" id="ARBA00023136"/>
    </source>
</evidence>
<evidence type="ECO:0000256" key="1">
    <source>
        <dbReference type="ARBA" id="ARBA00004141"/>
    </source>
</evidence>
<keyword evidence="3" id="KW-0813">Transport</keyword>
<protein>
    <submittedName>
        <fullName evidence="14">Ferric reductase like transmembrane component</fullName>
    </submittedName>
</protein>
<keyword evidence="7" id="KW-0560">Oxidoreductase</keyword>
<dbReference type="Gene3D" id="3.40.50.80">
    <property type="entry name" value="Nucleotide-binding domain of ferredoxin-NADP reductase (FNR) module"/>
    <property type="match status" value="1"/>
</dbReference>
<sequence>MGWPYKFLSLSKDEVHARREVLDRYAVYAQISTLLPALILAVARLVLKRLKTGANVAGRGTYDAVPHSPALKNHRRTLAGSIEHRARVVNWWLEDEVSLFGYSLGARDQWVLGIITVAWLLFLCVLETGVDYLHLTKRFGTVAIAQFPLQYALSLKSFSPFSWLLNSSHEHINRYHQILARAITALLALHAAFYLNFFAQVGVLGKRLFDLDVTVGVLAFGALLFMYSTSITAIRKYSYRLFFIVHLGAAFAVPGLILFHARAARPFVIEALVVFLIDLGVRRTRTMSIQASVEAIPGTDLVKITAALPRSRIAPFVNRPGAHVYLTIPRESRPTDAALGGLLYEFLLNPFTVAAVDELASQITLVARAPLKGQITQRLASLASSPHNTSVASIPLNIEGPYGAASRRIDEILGPAVDRILIVAGGVGATFAVPMYRAAIAENPNAKVELIWAVRTAGDATWALTPLAHDGESAPAWANILDDPNVRIFLTGDIIGDDPVDTSRLHRESSVASTSSDAGDVELNAVHRDRPSSRRGPPRLTSETNRKRPDLRRIVDETFRKSADDRVAVLVCGPHSMTREVRGHVSIWVDRGRDVVWHDESFGW</sequence>
<dbReference type="PANTHER" id="PTHR32361">
    <property type="entry name" value="FERRIC/CUPRIC REDUCTASE TRANSMEMBRANE COMPONENT"/>
    <property type="match status" value="1"/>
</dbReference>
<dbReference type="OrthoDB" id="10006946at2759"/>
<accession>A0A8K0X3L0</accession>
<keyword evidence="10" id="KW-0325">Glycoprotein</keyword>
<dbReference type="GO" id="GO:0015677">
    <property type="term" value="P:copper ion import"/>
    <property type="evidence" value="ECO:0007669"/>
    <property type="project" value="TreeGrafter"/>
</dbReference>
<evidence type="ECO:0000256" key="12">
    <source>
        <dbReference type="SAM" id="Phobius"/>
    </source>
</evidence>
<keyword evidence="9 12" id="KW-0472">Membrane</keyword>
<evidence type="ECO:0000313" key="14">
    <source>
        <dbReference type="EMBL" id="KAH7362294.1"/>
    </source>
</evidence>
<organism evidence="14 15">
    <name type="scientific">Plectosphaerella cucumerina</name>
    <dbReference type="NCBI Taxonomy" id="40658"/>
    <lineage>
        <taxon>Eukaryota</taxon>
        <taxon>Fungi</taxon>
        <taxon>Dikarya</taxon>
        <taxon>Ascomycota</taxon>
        <taxon>Pezizomycotina</taxon>
        <taxon>Sordariomycetes</taxon>
        <taxon>Hypocreomycetidae</taxon>
        <taxon>Glomerellales</taxon>
        <taxon>Plectosphaerellaceae</taxon>
        <taxon>Plectosphaerella</taxon>
    </lineage>
</organism>
<evidence type="ECO:0000256" key="10">
    <source>
        <dbReference type="ARBA" id="ARBA00023180"/>
    </source>
</evidence>
<dbReference type="AlphaFoldDB" id="A0A8K0X3L0"/>
<keyword evidence="4 12" id="KW-0812">Transmembrane</keyword>
<dbReference type="Proteomes" id="UP000813385">
    <property type="component" value="Unassembled WGS sequence"/>
</dbReference>
<evidence type="ECO:0000313" key="15">
    <source>
        <dbReference type="Proteomes" id="UP000813385"/>
    </source>
</evidence>
<proteinExistence type="inferred from homology"/>
<dbReference type="InterPro" id="IPR017927">
    <property type="entry name" value="FAD-bd_FR_type"/>
</dbReference>
<keyword evidence="6 12" id="KW-1133">Transmembrane helix</keyword>
<feature type="region of interest" description="Disordered" evidence="11">
    <location>
        <begin position="501"/>
        <end position="548"/>
    </location>
</feature>
<dbReference type="GO" id="GO:0006879">
    <property type="term" value="P:intracellular iron ion homeostasis"/>
    <property type="evidence" value="ECO:0007669"/>
    <property type="project" value="TreeGrafter"/>
</dbReference>
<evidence type="ECO:0000256" key="11">
    <source>
        <dbReference type="SAM" id="MobiDB-lite"/>
    </source>
</evidence>
<comment type="subcellular location">
    <subcellularLocation>
        <location evidence="1">Membrane</location>
        <topology evidence="1">Multi-pass membrane protein</topology>
    </subcellularLocation>
</comment>
<dbReference type="InterPro" id="IPR013112">
    <property type="entry name" value="FAD-bd_8"/>
</dbReference>